<sequence>MAKRKAKKRTYKRRSKYLSTSSDWSFELIEKYYYEIERIATKKFGLEVYANEIDVISSEQMLDAYSSNAMPVMYNHWSYGKHFVQQETYYLHKGMGLAYEVVINSNPCIAYLMEENTMVLQALVIAHACFGHNSFFKNNYMFTQWTDADAIIDYLVFAKKYVAECEEKYGVEAVEEVLDSCHTIQNYGVDRYKRAPELSIVEEKERQKERDEFRQRNLNDLWRTIPKKEKKEKLEGEELFPSEPQENVLYFIEKNAPNLETWKRELIRIVRKINQYFYPQRQTKLMNEGWATFWHYTIINELYNEGKVNDAFMLEFISHHTNVIMQYPFNSKYYSGVSVYALGFAMFMDIKRMCENPTDEDKEWFPDLAGKDWNETIHFAMLNFKDESFIQQFLSPKVIRDFHFFSVVDDDQDTELEVSAIHNKSGYRQVRNMLSKQYDTIAIEPNIQVYSVDRWGDRKLTLRHYMHNRRPLDPETTEDVLKHVMNLWKFDVALQ</sequence>
<dbReference type="EMBL" id="LAZR01025728">
    <property type="protein sequence ID" value="KKL70989.1"/>
    <property type="molecule type" value="Genomic_DNA"/>
</dbReference>
<dbReference type="Pfam" id="PF04293">
    <property type="entry name" value="SpoVR"/>
    <property type="match status" value="1"/>
</dbReference>
<comment type="caution">
    <text evidence="3">The sequence shown here is derived from an EMBL/GenBank/DDBJ whole genome shotgun (WGS) entry which is preliminary data.</text>
</comment>
<dbReference type="Pfam" id="PF24755">
    <property type="entry name" value="SpoVR_C"/>
    <property type="match status" value="1"/>
</dbReference>
<dbReference type="PANTHER" id="PTHR30029">
    <property type="entry name" value="STAGE V SPORULATION PROTEIN R"/>
    <property type="match status" value="1"/>
</dbReference>
<dbReference type="NCBIfam" id="NF008737">
    <property type="entry name" value="PRK11767.1"/>
    <property type="match status" value="1"/>
</dbReference>
<evidence type="ECO:0000259" key="1">
    <source>
        <dbReference type="Pfam" id="PF04293"/>
    </source>
</evidence>
<name>A0A0F9EAM3_9ZZZZ</name>
<accession>A0A0F9EAM3</accession>
<reference evidence="3" key="1">
    <citation type="journal article" date="2015" name="Nature">
        <title>Complex archaea that bridge the gap between prokaryotes and eukaryotes.</title>
        <authorList>
            <person name="Spang A."/>
            <person name="Saw J.H."/>
            <person name="Jorgensen S.L."/>
            <person name="Zaremba-Niedzwiedzka K."/>
            <person name="Martijn J."/>
            <person name="Lind A.E."/>
            <person name="van Eijk R."/>
            <person name="Schleper C."/>
            <person name="Guy L."/>
            <person name="Ettema T.J."/>
        </authorList>
    </citation>
    <scope>NUCLEOTIDE SEQUENCE</scope>
</reference>
<evidence type="ECO:0000259" key="2">
    <source>
        <dbReference type="Pfam" id="PF24755"/>
    </source>
</evidence>
<feature type="non-terminal residue" evidence="3">
    <location>
        <position position="495"/>
    </location>
</feature>
<dbReference type="PANTHER" id="PTHR30029:SF2">
    <property type="entry name" value="STAGE V SPORULATION PROTEIN R"/>
    <property type="match status" value="1"/>
</dbReference>
<feature type="domain" description="SpoVR-like C-terminal" evidence="2">
    <location>
        <begin position="445"/>
        <end position="495"/>
    </location>
</feature>
<proteinExistence type="predicted"/>
<gene>
    <name evidence="3" type="ORF">LCGC14_2099390</name>
</gene>
<dbReference type="AlphaFoldDB" id="A0A0F9EAM3"/>
<dbReference type="InterPro" id="IPR007390">
    <property type="entry name" value="Spore_V_R"/>
</dbReference>
<dbReference type="InterPro" id="IPR056174">
    <property type="entry name" value="SpoVR_N"/>
</dbReference>
<dbReference type="InterPro" id="IPR057008">
    <property type="entry name" value="SpoVR-like_C"/>
</dbReference>
<dbReference type="InterPro" id="IPR057270">
    <property type="entry name" value="Ycgb-like"/>
</dbReference>
<evidence type="ECO:0000313" key="3">
    <source>
        <dbReference type="EMBL" id="KKL70989.1"/>
    </source>
</evidence>
<organism evidence="3">
    <name type="scientific">marine sediment metagenome</name>
    <dbReference type="NCBI Taxonomy" id="412755"/>
    <lineage>
        <taxon>unclassified sequences</taxon>
        <taxon>metagenomes</taxon>
        <taxon>ecological metagenomes</taxon>
    </lineage>
</organism>
<feature type="domain" description="SpoVR protein-like N-terminal" evidence="1">
    <location>
        <begin position="23"/>
        <end position="441"/>
    </location>
</feature>
<evidence type="ECO:0008006" key="4">
    <source>
        <dbReference type="Google" id="ProtNLM"/>
    </source>
</evidence>
<protein>
    <recommendedName>
        <fullName evidence="4">SpoVR family protein</fullName>
    </recommendedName>
</protein>